<dbReference type="InterPro" id="IPR046947">
    <property type="entry name" value="LytR-like"/>
</dbReference>
<dbReference type="PROSITE" id="PS50110">
    <property type="entry name" value="RESPONSE_REGULATORY"/>
    <property type="match status" value="1"/>
</dbReference>
<dbReference type="InterPro" id="IPR001789">
    <property type="entry name" value="Sig_transdc_resp-reg_receiver"/>
</dbReference>
<dbReference type="SUPFAM" id="SSF52172">
    <property type="entry name" value="CheY-like"/>
    <property type="match status" value="1"/>
</dbReference>
<dbReference type="SMART" id="SM00448">
    <property type="entry name" value="REC"/>
    <property type="match status" value="1"/>
</dbReference>
<dbReference type="PROSITE" id="PS50930">
    <property type="entry name" value="HTH_LYTTR"/>
    <property type="match status" value="1"/>
</dbReference>
<feature type="domain" description="Response regulatory" evidence="2">
    <location>
        <begin position="2"/>
        <end position="117"/>
    </location>
</feature>
<accession>A0ABR9WG85</accession>
<evidence type="ECO:0000313" key="4">
    <source>
        <dbReference type="EMBL" id="MBE9464440.1"/>
    </source>
</evidence>
<dbReference type="InterPro" id="IPR011006">
    <property type="entry name" value="CheY-like_superfamily"/>
</dbReference>
<evidence type="ECO:0000259" key="3">
    <source>
        <dbReference type="PROSITE" id="PS50930"/>
    </source>
</evidence>
<organism evidence="4 5">
    <name type="scientific">Dyadobacter subterraneus</name>
    <dbReference type="NCBI Taxonomy" id="2773304"/>
    <lineage>
        <taxon>Bacteria</taxon>
        <taxon>Pseudomonadati</taxon>
        <taxon>Bacteroidota</taxon>
        <taxon>Cytophagia</taxon>
        <taxon>Cytophagales</taxon>
        <taxon>Spirosomataceae</taxon>
        <taxon>Dyadobacter</taxon>
    </lineage>
</organism>
<dbReference type="Gene3D" id="2.40.50.1020">
    <property type="entry name" value="LytTr DNA-binding domain"/>
    <property type="match status" value="1"/>
</dbReference>
<dbReference type="RefSeq" id="WP_194122504.1">
    <property type="nucleotide sequence ID" value="NZ_JACYGY010000001.1"/>
</dbReference>
<protein>
    <submittedName>
        <fullName evidence="4">Response regulator transcription factor</fullName>
    </submittedName>
</protein>
<sequence length="256" mass="29236">MNVLIIEDETLSANRLENLVLRYDPTVYILAKIPSVKESILWLENSNNAQPDLVFLDIMLEDGLGFKIIEQLNLTIPIIFTTAYNEYALKAFKANSVDYLLKPVNPAELESALNKFKDVHFKNKTFPDLSQLKSWLQVPNQHENYKDRFMASAGTRLFSVKTADIAYFTIEQKATYLKTFDGKHLTMDYSLDKLIQLLDPSQFFRINRSLIISLGSISSINSLSAGRLKLELAPAAQQEIYVSTDRISDFKQWLGK</sequence>
<dbReference type="Gene3D" id="3.40.50.2300">
    <property type="match status" value="1"/>
</dbReference>
<comment type="caution">
    <text evidence="4">The sequence shown here is derived from an EMBL/GenBank/DDBJ whole genome shotgun (WGS) entry which is preliminary data.</text>
</comment>
<evidence type="ECO:0000256" key="1">
    <source>
        <dbReference type="PROSITE-ProRule" id="PRU00169"/>
    </source>
</evidence>
<dbReference type="PANTHER" id="PTHR37299:SF1">
    <property type="entry name" value="STAGE 0 SPORULATION PROTEIN A HOMOLOG"/>
    <property type="match status" value="1"/>
</dbReference>
<proteinExistence type="predicted"/>
<gene>
    <name evidence="4" type="ORF">IEE83_21350</name>
</gene>
<keyword evidence="1" id="KW-0597">Phosphoprotein</keyword>
<evidence type="ECO:0000259" key="2">
    <source>
        <dbReference type="PROSITE" id="PS50110"/>
    </source>
</evidence>
<feature type="modified residue" description="4-aspartylphosphate" evidence="1">
    <location>
        <position position="57"/>
    </location>
</feature>
<dbReference type="EMBL" id="JACYGY010000001">
    <property type="protein sequence ID" value="MBE9464440.1"/>
    <property type="molecule type" value="Genomic_DNA"/>
</dbReference>
<evidence type="ECO:0000313" key="5">
    <source>
        <dbReference type="Proteomes" id="UP000634134"/>
    </source>
</evidence>
<dbReference type="Pfam" id="PF04397">
    <property type="entry name" value="LytTR"/>
    <property type="match status" value="1"/>
</dbReference>
<name>A0ABR9WG85_9BACT</name>
<dbReference type="SMART" id="SM00850">
    <property type="entry name" value="LytTR"/>
    <property type="match status" value="1"/>
</dbReference>
<dbReference type="Proteomes" id="UP000634134">
    <property type="component" value="Unassembled WGS sequence"/>
</dbReference>
<reference evidence="5" key="1">
    <citation type="submission" date="2023-07" db="EMBL/GenBank/DDBJ databases">
        <title>Dyadobacter sp. nov 'subterranea' isolated from contaminted grondwater.</title>
        <authorList>
            <person name="Szabo I."/>
            <person name="Al-Omari J."/>
            <person name="Szerdahelyi S.G."/>
            <person name="Rado J."/>
        </authorList>
    </citation>
    <scope>NUCLEOTIDE SEQUENCE [LARGE SCALE GENOMIC DNA]</scope>
    <source>
        <strain evidence="5">UP-52</strain>
    </source>
</reference>
<keyword evidence="5" id="KW-1185">Reference proteome</keyword>
<dbReference type="InterPro" id="IPR007492">
    <property type="entry name" value="LytTR_DNA-bd_dom"/>
</dbReference>
<dbReference type="Pfam" id="PF00072">
    <property type="entry name" value="Response_reg"/>
    <property type="match status" value="1"/>
</dbReference>
<feature type="domain" description="HTH LytTR-type" evidence="3">
    <location>
        <begin position="149"/>
        <end position="256"/>
    </location>
</feature>
<dbReference type="PANTHER" id="PTHR37299">
    <property type="entry name" value="TRANSCRIPTIONAL REGULATOR-RELATED"/>
    <property type="match status" value="1"/>
</dbReference>